<feature type="compositionally biased region" description="Low complexity" evidence="1">
    <location>
        <begin position="94"/>
        <end position="104"/>
    </location>
</feature>
<feature type="compositionally biased region" description="Low complexity" evidence="1">
    <location>
        <begin position="115"/>
        <end position="130"/>
    </location>
</feature>
<gene>
    <name evidence="2" type="ORF">BJ684DRAFT_20302</name>
</gene>
<protein>
    <submittedName>
        <fullName evidence="2">Uncharacterized protein</fullName>
    </submittedName>
</protein>
<accession>A0A4P9Y2W8</accession>
<feature type="region of interest" description="Disordered" evidence="1">
    <location>
        <begin position="1"/>
        <end position="25"/>
    </location>
</feature>
<keyword evidence="3" id="KW-1185">Reference proteome</keyword>
<dbReference type="EMBL" id="KZ988085">
    <property type="protein sequence ID" value="RKP13195.1"/>
    <property type="molecule type" value="Genomic_DNA"/>
</dbReference>
<feature type="compositionally biased region" description="Polar residues" evidence="1">
    <location>
        <begin position="11"/>
        <end position="20"/>
    </location>
</feature>
<dbReference type="AlphaFoldDB" id="A0A4P9Y2W8"/>
<feature type="non-terminal residue" evidence="2">
    <location>
        <position position="139"/>
    </location>
</feature>
<dbReference type="Proteomes" id="UP000267251">
    <property type="component" value="Unassembled WGS sequence"/>
</dbReference>
<name>A0A4P9Y2W8_9FUNG</name>
<sequence length="139" mass="14684">MGPHGDPHVTPSPSSSQASVPRTILSPAPVEIGDRSYSYSSVHAPPASIQLPKIVTAMTSISVMDDVPHPTSTQRLPSISTLTTNPFASRRINSVGIGRSSSSSAALDRPFDRPSSSLSHTSSTSTSTSTAHYHPYDRE</sequence>
<evidence type="ECO:0000313" key="3">
    <source>
        <dbReference type="Proteomes" id="UP000267251"/>
    </source>
</evidence>
<feature type="region of interest" description="Disordered" evidence="1">
    <location>
        <begin position="94"/>
        <end position="139"/>
    </location>
</feature>
<reference evidence="3" key="1">
    <citation type="journal article" date="2018" name="Nat. Microbiol.">
        <title>Leveraging single-cell genomics to expand the fungal tree of life.</title>
        <authorList>
            <person name="Ahrendt S.R."/>
            <person name="Quandt C.A."/>
            <person name="Ciobanu D."/>
            <person name="Clum A."/>
            <person name="Salamov A."/>
            <person name="Andreopoulos B."/>
            <person name="Cheng J.F."/>
            <person name="Woyke T."/>
            <person name="Pelin A."/>
            <person name="Henrissat B."/>
            <person name="Reynolds N.K."/>
            <person name="Benny G.L."/>
            <person name="Smith M.E."/>
            <person name="James T.Y."/>
            <person name="Grigoriev I.V."/>
        </authorList>
    </citation>
    <scope>NUCLEOTIDE SEQUENCE [LARGE SCALE GENOMIC DNA]</scope>
</reference>
<organism evidence="2 3">
    <name type="scientific">Piptocephalis cylindrospora</name>
    <dbReference type="NCBI Taxonomy" id="1907219"/>
    <lineage>
        <taxon>Eukaryota</taxon>
        <taxon>Fungi</taxon>
        <taxon>Fungi incertae sedis</taxon>
        <taxon>Zoopagomycota</taxon>
        <taxon>Zoopagomycotina</taxon>
        <taxon>Zoopagomycetes</taxon>
        <taxon>Zoopagales</taxon>
        <taxon>Piptocephalidaceae</taxon>
        <taxon>Piptocephalis</taxon>
    </lineage>
</organism>
<evidence type="ECO:0000256" key="1">
    <source>
        <dbReference type="SAM" id="MobiDB-lite"/>
    </source>
</evidence>
<proteinExistence type="predicted"/>
<evidence type="ECO:0000313" key="2">
    <source>
        <dbReference type="EMBL" id="RKP13195.1"/>
    </source>
</evidence>